<evidence type="ECO:0000313" key="9">
    <source>
        <dbReference type="Proteomes" id="UP000465810"/>
    </source>
</evidence>
<dbReference type="NCBIfam" id="TIGR01395">
    <property type="entry name" value="FlgC"/>
    <property type="match status" value="1"/>
</dbReference>
<dbReference type="PANTHER" id="PTHR30435:SF2">
    <property type="entry name" value="FLAGELLAR BASAL-BODY ROD PROTEIN FLGC"/>
    <property type="match status" value="1"/>
</dbReference>
<feature type="domain" description="Flagellar basal-body/hook protein C-terminal" evidence="7">
    <location>
        <begin position="89"/>
        <end position="134"/>
    </location>
</feature>
<comment type="subcellular location">
    <subcellularLocation>
        <location evidence="1 6">Bacterial flagellum basal body</location>
    </subcellularLocation>
</comment>
<accession>A0A7X4GIJ2</accession>
<keyword evidence="9" id="KW-1185">Reference proteome</keyword>
<keyword evidence="4 6" id="KW-0975">Bacterial flagellum</keyword>
<dbReference type="InterPro" id="IPR010930">
    <property type="entry name" value="Flg_bb/hook_C_dom"/>
</dbReference>
<dbReference type="Proteomes" id="UP000465810">
    <property type="component" value="Unassembled WGS sequence"/>
</dbReference>
<evidence type="ECO:0000313" key="8">
    <source>
        <dbReference type="EMBL" id="MYL99298.1"/>
    </source>
</evidence>
<dbReference type="InterPro" id="IPR006299">
    <property type="entry name" value="FlgC"/>
</dbReference>
<comment type="similarity">
    <text evidence="2">Belongs to the flagella basal body rod proteins family.</text>
</comment>
<dbReference type="EMBL" id="WVTD01000013">
    <property type="protein sequence ID" value="MYL99298.1"/>
    <property type="molecule type" value="Genomic_DNA"/>
</dbReference>
<evidence type="ECO:0000256" key="6">
    <source>
        <dbReference type="RuleBase" id="RU362062"/>
    </source>
</evidence>
<evidence type="ECO:0000256" key="4">
    <source>
        <dbReference type="ARBA" id="ARBA00023143"/>
    </source>
</evidence>
<organism evidence="8 9">
    <name type="scientific">Novosphingobium silvae</name>
    <dbReference type="NCBI Taxonomy" id="2692619"/>
    <lineage>
        <taxon>Bacteria</taxon>
        <taxon>Pseudomonadati</taxon>
        <taxon>Pseudomonadota</taxon>
        <taxon>Alphaproteobacteria</taxon>
        <taxon>Sphingomonadales</taxon>
        <taxon>Sphingomonadaceae</taxon>
        <taxon>Novosphingobium</taxon>
    </lineage>
</organism>
<evidence type="ECO:0000256" key="5">
    <source>
        <dbReference type="ARBA" id="ARBA00025933"/>
    </source>
</evidence>
<dbReference type="RefSeq" id="WP_160986798.1">
    <property type="nucleotide sequence ID" value="NZ_WVTD01000013.1"/>
</dbReference>
<comment type="subunit">
    <text evidence="5 6">The basal body constitutes a major portion of the flagellar organelle and consists of four rings (L,P,S, and M) mounted on a central rod. The rod consists of about 26 subunits of FlgG in the distal portion, and FlgB, FlgC and FlgF are thought to build up the proximal portion of the rod with about 6 subunits each.</text>
</comment>
<gene>
    <name evidence="8" type="primary">flgC</name>
    <name evidence="8" type="ORF">GR702_16135</name>
</gene>
<keyword evidence="8" id="KW-0969">Cilium</keyword>
<protein>
    <recommendedName>
        <fullName evidence="3 6">Flagellar basal-body rod protein FlgC</fullName>
    </recommendedName>
</protein>
<evidence type="ECO:0000256" key="2">
    <source>
        <dbReference type="ARBA" id="ARBA00009677"/>
    </source>
</evidence>
<reference evidence="8 9" key="1">
    <citation type="submission" date="2019-12" db="EMBL/GenBank/DDBJ databases">
        <authorList>
            <person name="Feng G."/>
            <person name="Zhu H."/>
        </authorList>
    </citation>
    <scope>NUCLEOTIDE SEQUENCE [LARGE SCALE GENOMIC DNA]</scope>
    <source>
        <strain evidence="8 9">FGD1</strain>
    </source>
</reference>
<comment type="caution">
    <text evidence="8">The sequence shown here is derived from an EMBL/GenBank/DDBJ whole genome shotgun (WGS) entry which is preliminary data.</text>
</comment>
<dbReference type="PANTHER" id="PTHR30435">
    <property type="entry name" value="FLAGELLAR PROTEIN"/>
    <property type="match status" value="1"/>
</dbReference>
<keyword evidence="8" id="KW-0966">Cell projection</keyword>
<dbReference type="AlphaFoldDB" id="A0A7X4GIJ2"/>
<sequence>MAELGNSIEVSASGLRAQALRMRVIAENLANSGSVATTAEGDPYRRRVANFAAEVDRVSGATAVAVRSIEADRSAFGRIYQPGNPAADAQGYVAQPNVNPLIEAADMKAAQRSYEANLNAIESARGMTMRTIDLLK</sequence>
<proteinExistence type="inferred from homology"/>
<evidence type="ECO:0000259" key="7">
    <source>
        <dbReference type="Pfam" id="PF06429"/>
    </source>
</evidence>
<dbReference type="Pfam" id="PF06429">
    <property type="entry name" value="Flg_bbr_C"/>
    <property type="match status" value="1"/>
</dbReference>
<keyword evidence="8" id="KW-0282">Flagellum</keyword>
<dbReference type="GO" id="GO:0030694">
    <property type="term" value="C:bacterial-type flagellum basal body, rod"/>
    <property type="evidence" value="ECO:0007669"/>
    <property type="project" value="UniProtKB-UniRule"/>
</dbReference>
<dbReference type="GO" id="GO:0071978">
    <property type="term" value="P:bacterial-type flagellum-dependent swarming motility"/>
    <property type="evidence" value="ECO:0007669"/>
    <property type="project" value="TreeGrafter"/>
</dbReference>
<evidence type="ECO:0000256" key="1">
    <source>
        <dbReference type="ARBA" id="ARBA00004117"/>
    </source>
</evidence>
<evidence type="ECO:0000256" key="3">
    <source>
        <dbReference type="ARBA" id="ARBA00017941"/>
    </source>
</evidence>
<name>A0A7X4GIJ2_9SPHN</name>